<dbReference type="AlphaFoldDB" id="A0AAW9FQ20"/>
<sequence length="67" mass="7276">MTVSEFKAWLEGFETALGGNPPSAEQWAAIKAKLAKVSDAPKVAYRDVLPSRTWLGGQMADGAIERR</sequence>
<comment type="caution">
    <text evidence="1">The sequence shown here is derived from an EMBL/GenBank/DDBJ whole genome shotgun (WGS) entry which is preliminary data.</text>
</comment>
<protein>
    <submittedName>
        <fullName evidence="1">Uncharacterized protein</fullName>
    </submittedName>
</protein>
<dbReference type="RefSeq" id="WP_320203724.1">
    <property type="nucleotide sequence ID" value="NZ_CP192781.1"/>
</dbReference>
<gene>
    <name evidence="1" type="ORF">RMR22_25550</name>
</gene>
<dbReference type="EMBL" id="JAVRAF010000023">
    <property type="protein sequence ID" value="MDX8305608.1"/>
    <property type="molecule type" value="Genomic_DNA"/>
</dbReference>
<name>A0AAW9FQ20_9HYPH</name>
<reference evidence="1" key="1">
    <citation type="journal article" date="2023" name="Phytobiomes J">
        <title>Deciphering the key players within the bacterial microbiota associated with aerial crown gall tumors on rhododendron: Insights into the gallobiome.</title>
        <authorList>
            <person name="Kuzmanovic N."/>
            <person name="Nesme J."/>
            <person name="Wolf J."/>
            <person name="Neumann-Schaal M."/>
            <person name="Petersen J."/>
            <person name="Fernandez-Gnecco G."/>
            <person name="Sproeer C."/>
            <person name="Bunk B."/>
            <person name="Overmann J."/>
            <person name="Sorensen S.J."/>
            <person name="Idczak E."/>
            <person name="Smalla K."/>
        </authorList>
    </citation>
    <scope>NUCLEOTIDE SEQUENCE</scope>
    <source>
        <strain evidence="1">Rho-11.1</strain>
    </source>
</reference>
<organism evidence="1">
    <name type="scientific">Agrobacterium rosae</name>
    <dbReference type="NCBI Taxonomy" id="1972867"/>
    <lineage>
        <taxon>Bacteria</taxon>
        <taxon>Pseudomonadati</taxon>
        <taxon>Pseudomonadota</taxon>
        <taxon>Alphaproteobacteria</taxon>
        <taxon>Hyphomicrobiales</taxon>
        <taxon>Rhizobiaceae</taxon>
        <taxon>Rhizobium/Agrobacterium group</taxon>
        <taxon>Agrobacterium</taxon>
    </lineage>
</organism>
<accession>A0AAW9FQ20</accession>
<evidence type="ECO:0000313" key="1">
    <source>
        <dbReference type="EMBL" id="MDX8305608.1"/>
    </source>
</evidence>
<proteinExistence type="predicted"/>